<evidence type="ECO:0000313" key="1">
    <source>
        <dbReference type="EMBL" id="CAF1074850.1"/>
    </source>
</evidence>
<name>A0A814M4T2_9BILA</name>
<dbReference type="AlphaFoldDB" id="A0A814M4T2"/>
<reference evidence="1" key="1">
    <citation type="submission" date="2021-02" db="EMBL/GenBank/DDBJ databases">
        <authorList>
            <person name="Nowell W R."/>
        </authorList>
    </citation>
    <scope>NUCLEOTIDE SEQUENCE</scope>
</reference>
<dbReference type="Gene3D" id="3.10.450.730">
    <property type="entry name" value="BLIP domain"/>
    <property type="match status" value="1"/>
</dbReference>
<proteinExistence type="predicted"/>
<dbReference type="InterPro" id="IPR024221">
    <property type="entry name" value="BLIP_dom_sf"/>
</dbReference>
<accession>A0A814M4T2</accession>
<dbReference type="Pfam" id="PF07467">
    <property type="entry name" value="BLIP"/>
    <property type="match status" value="1"/>
</dbReference>
<dbReference type="SUPFAM" id="SSF55648">
    <property type="entry name" value="beta-lactamase-inhibitor protein, BLIP"/>
    <property type="match status" value="1"/>
</dbReference>
<dbReference type="Proteomes" id="UP000663891">
    <property type="component" value="Unassembled WGS sequence"/>
</dbReference>
<gene>
    <name evidence="1" type="ORF">VCS650_LOCUS18685</name>
</gene>
<dbReference type="EMBL" id="CAJNON010000180">
    <property type="protein sequence ID" value="CAF1074850.1"/>
    <property type="molecule type" value="Genomic_DNA"/>
</dbReference>
<protein>
    <submittedName>
        <fullName evidence="1">Uncharacterized protein</fullName>
    </submittedName>
</protein>
<organism evidence="1 2">
    <name type="scientific">Adineta steineri</name>
    <dbReference type="NCBI Taxonomy" id="433720"/>
    <lineage>
        <taxon>Eukaryota</taxon>
        <taxon>Metazoa</taxon>
        <taxon>Spiralia</taxon>
        <taxon>Gnathifera</taxon>
        <taxon>Rotifera</taxon>
        <taxon>Eurotatoria</taxon>
        <taxon>Bdelloidea</taxon>
        <taxon>Adinetida</taxon>
        <taxon>Adinetidae</taxon>
        <taxon>Adineta</taxon>
    </lineage>
</organism>
<dbReference type="OrthoDB" id="10400288at2759"/>
<comment type="caution">
    <text evidence="1">The sequence shown here is derived from an EMBL/GenBank/DDBJ whole genome shotgun (WGS) entry which is preliminary data.</text>
</comment>
<dbReference type="InterPro" id="IPR009099">
    <property type="entry name" value="Beta-lactamas_inhib"/>
</dbReference>
<sequence>MEQIFDQFYDYMPSEYALLRTRDQVINLVGSAGCNVSEAGSGNTSVIIVQFTAAGTIFGNADLTFINGKLTTKTGIGYFLTISNKINLQQYNTIQIGWTRDQVTQFIGNTGSTASEASY</sequence>
<evidence type="ECO:0000313" key="2">
    <source>
        <dbReference type="Proteomes" id="UP000663891"/>
    </source>
</evidence>